<evidence type="ECO:0000256" key="3">
    <source>
        <dbReference type="ARBA" id="ARBA00022679"/>
    </source>
</evidence>
<feature type="transmembrane region" description="Helical" evidence="8">
    <location>
        <begin position="172"/>
        <end position="199"/>
    </location>
</feature>
<keyword evidence="5 8" id="KW-1133">Transmembrane helix</keyword>
<organism evidence="10 11">
    <name type="scientific">Alkalicaulis satelles</name>
    <dbReference type="NCBI Taxonomy" id="2609175"/>
    <lineage>
        <taxon>Bacteria</taxon>
        <taxon>Pseudomonadati</taxon>
        <taxon>Pseudomonadota</taxon>
        <taxon>Alphaproteobacteria</taxon>
        <taxon>Maricaulales</taxon>
        <taxon>Maricaulaceae</taxon>
        <taxon>Alkalicaulis</taxon>
    </lineage>
</organism>
<keyword evidence="4 8" id="KW-0812">Transmembrane</keyword>
<feature type="transmembrane region" description="Helical" evidence="8">
    <location>
        <begin position="310"/>
        <end position="330"/>
    </location>
</feature>
<comment type="subcellular location">
    <subcellularLocation>
        <location evidence="1">Cell membrane</location>
        <topology evidence="1">Multi-pass membrane protein</topology>
    </subcellularLocation>
</comment>
<feature type="transmembrane region" description="Helical" evidence="8">
    <location>
        <begin position="99"/>
        <end position="119"/>
    </location>
</feature>
<proteinExistence type="predicted"/>
<keyword evidence="3 10" id="KW-0808">Transferase</keyword>
<evidence type="ECO:0000313" key="10">
    <source>
        <dbReference type="EMBL" id="KAA5805230.1"/>
    </source>
</evidence>
<feature type="binding site" evidence="7">
    <location>
        <position position="210"/>
    </location>
    <ligand>
        <name>Mg(2+)</name>
        <dbReference type="ChEBI" id="CHEBI:18420"/>
    </ligand>
</feature>
<dbReference type="PANTHER" id="PTHR22926">
    <property type="entry name" value="PHOSPHO-N-ACETYLMURAMOYL-PENTAPEPTIDE-TRANSFERASE"/>
    <property type="match status" value="1"/>
</dbReference>
<dbReference type="Pfam" id="PF00953">
    <property type="entry name" value="Glycos_transf_4"/>
    <property type="match status" value="1"/>
</dbReference>
<feature type="signal peptide" evidence="9">
    <location>
        <begin position="1"/>
        <end position="17"/>
    </location>
</feature>
<dbReference type="GO" id="GO:0044038">
    <property type="term" value="P:cell wall macromolecule biosynthetic process"/>
    <property type="evidence" value="ECO:0007669"/>
    <property type="project" value="TreeGrafter"/>
</dbReference>
<evidence type="ECO:0000256" key="7">
    <source>
        <dbReference type="PIRSR" id="PIRSR600715-1"/>
    </source>
</evidence>
<feature type="transmembrane region" description="Helical" evidence="8">
    <location>
        <begin position="286"/>
        <end position="304"/>
    </location>
</feature>
<dbReference type="AlphaFoldDB" id="A0A5M6ZLM9"/>
<name>A0A5M6ZLM9_9PROT</name>
<dbReference type="InterPro" id="IPR000715">
    <property type="entry name" value="Glycosyl_transferase_4"/>
</dbReference>
<evidence type="ECO:0000256" key="6">
    <source>
        <dbReference type="ARBA" id="ARBA00023136"/>
    </source>
</evidence>
<keyword evidence="6 8" id="KW-0472">Membrane</keyword>
<protein>
    <submittedName>
        <fullName evidence="10">Glycosyl transferase</fullName>
    </submittedName>
</protein>
<dbReference type="Proteomes" id="UP000325122">
    <property type="component" value="Unassembled WGS sequence"/>
</dbReference>
<dbReference type="GO" id="GO:0009103">
    <property type="term" value="P:lipopolysaccharide biosynthetic process"/>
    <property type="evidence" value="ECO:0007669"/>
    <property type="project" value="TreeGrafter"/>
</dbReference>
<feature type="chain" id="PRO_5024332911" evidence="9">
    <location>
        <begin position="18"/>
        <end position="339"/>
    </location>
</feature>
<accession>A0A5M6ZLM9</accession>
<evidence type="ECO:0000256" key="8">
    <source>
        <dbReference type="SAM" id="Phobius"/>
    </source>
</evidence>
<evidence type="ECO:0000256" key="4">
    <source>
        <dbReference type="ARBA" id="ARBA00022692"/>
    </source>
</evidence>
<keyword evidence="2" id="KW-1003">Cell membrane</keyword>
<keyword evidence="7" id="KW-0479">Metal-binding</keyword>
<dbReference type="GO" id="GO:0016780">
    <property type="term" value="F:phosphotransferase activity, for other substituted phosphate groups"/>
    <property type="evidence" value="ECO:0007669"/>
    <property type="project" value="InterPro"/>
</dbReference>
<gene>
    <name evidence="10" type="ORF">F1654_04410</name>
</gene>
<keyword evidence="7" id="KW-0460">Magnesium</keyword>
<evidence type="ECO:0000313" key="11">
    <source>
        <dbReference type="Proteomes" id="UP000325122"/>
    </source>
</evidence>
<evidence type="ECO:0000256" key="9">
    <source>
        <dbReference type="SAM" id="SignalP"/>
    </source>
</evidence>
<reference evidence="10 11" key="1">
    <citation type="submission" date="2019-09" db="EMBL/GenBank/DDBJ databases">
        <authorList>
            <person name="Kevbrin V."/>
            <person name="Grouzdev D.S."/>
        </authorList>
    </citation>
    <scope>NUCLEOTIDE SEQUENCE [LARGE SCALE GENOMIC DNA]</scope>
    <source>
        <strain evidence="10 11">G-192</strain>
    </source>
</reference>
<feature type="transmembrane region" description="Helical" evidence="8">
    <location>
        <begin position="71"/>
        <end position="87"/>
    </location>
</feature>
<sequence length="339" mass="33978">MIAVILSILAASLIASAGVTALAWRAGVLDMPNARSSHGAPTPRAGGLGVMAGLGAGALAASAFALSGGPLAGLLILAAAFAVMGFADDLITLGEAGKFLASVFLCIAVAAMAGPVTHIPLDGDIALGLPLWLGWAGSALFVFVAVNAVNFMDGSDGMFPAVMIPASLGLAVAGLVTGVNASVIIGFALAAGLAGFAAFNWPPAKVFAGDVGALGAGAAYAGGALALAGQGVPGSMWLAPLFILVFLADVLLTLLRRARYGRFSLMAHREHAYQRLIDAGWSHRRVALAYGGLSVLIVVSGLAAAQGPDIAPFLVFWGWTAILTVLHMLAGRLALGSQS</sequence>
<keyword evidence="9" id="KW-0732">Signal</keyword>
<dbReference type="GO" id="GO:0046872">
    <property type="term" value="F:metal ion binding"/>
    <property type="evidence" value="ECO:0007669"/>
    <property type="project" value="UniProtKB-KW"/>
</dbReference>
<feature type="transmembrane region" description="Helical" evidence="8">
    <location>
        <begin position="211"/>
        <end position="229"/>
    </location>
</feature>
<evidence type="ECO:0000256" key="5">
    <source>
        <dbReference type="ARBA" id="ARBA00022989"/>
    </source>
</evidence>
<evidence type="ECO:0000256" key="2">
    <source>
        <dbReference type="ARBA" id="ARBA00022475"/>
    </source>
</evidence>
<evidence type="ECO:0000256" key="1">
    <source>
        <dbReference type="ARBA" id="ARBA00004651"/>
    </source>
</evidence>
<dbReference type="PANTHER" id="PTHR22926:SF3">
    <property type="entry name" value="UNDECAPRENYL-PHOSPHATE ALPHA-N-ACETYLGLUCOSAMINYL 1-PHOSPHATE TRANSFERASE"/>
    <property type="match status" value="1"/>
</dbReference>
<dbReference type="GO" id="GO:0005886">
    <property type="term" value="C:plasma membrane"/>
    <property type="evidence" value="ECO:0007669"/>
    <property type="project" value="UniProtKB-SubCell"/>
</dbReference>
<feature type="binding site" evidence="7">
    <location>
        <position position="150"/>
    </location>
    <ligand>
        <name>Mg(2+)</name>
        <dbReference type="ChEBI" id="CHEBI:18420"/>
    </ligand>
</feature>
<feature type="transmembrane region" description="Helical" evidence="8">
    <location>
        <begin position="131"/>
        <end position="152"/>
    </location>
</feature>
<comment type="cofactor">
    <cofactor evidence="7">
        <name>Mg(2+)</name>
        <dbReference type="ChEBI" id="CHEBI:18420"/>
    </cofactor>
</comment>
<feature type="transmembrane region" description="Helical" evidence="8">
    <location>
        <begin position="235"/>
        <end position="255"/>
    </location>
</feature>
<keyword evidence="11" id="KW-1185">Reference proteome</keyword>
<dbReference type="RefSeq" id="WP_150022261.1">
    <property type="nucleotide sequence ID" value="NZ_VWOJ01000001.1"/>
</dbReference>
<dbReference type="EMBL" id="VWOJ01000001">
    <property type="protein sequence ID" value="KAA5805230.1"/>
    <property type="molecule type" value="Genomic_DNA"/>
</dbReference>
<comment type="caution">
    <text evidence="10">The sequence shown here is derived from an EMBL/GenBank/DDBJ whole genome shotgun (WGS) entry which is preliminary data.</text>
</comment>
<dbReference type="GO" id="GO:0071555">
    <property type="term" value="P:cell wall organization"/>
    <property type="evidence" value="ECO:0007669"/>
    <property type="project" value="TreeGrafter"/>
</dbReference>